<gene>
    <name evidence="3" type="ORF">BJ554DRAFT_6953</name>
</gene>
<dbReference type="PANTHER" id="PTHR10210">
    <property type="entry name" value="RIBOSE-PHOSPHATE DIPHOSPHOKINASE FAMILY MEMBER"/>
    <property type="match status" value="1"/>
</dbReference>
<dbReference type="GO" id="GO:0002189">
    <property type="term" value="C:ribose phosphate diphosphokinase complex"/>
    <property type="evidence" value="ECO:0007669"/>
    <property type="project" value="TreeGrafter"/>
</dbReference>
<sequence length="126" mass="13377">MHSPVRERCQAPPTSSNTIAEEPETVDRGRSLQRPGQSPMPPPQNVRLSGKSTTKSIGLTLIGDVTNKVVFILEDIIDGVQSFLDAADHAVDCGASRVYLVATHGILSGDALSEIEACNSVHRVSG</sequence>
<dbReference type="GO" id="GO:0005737">
    <property type="term" value="C:cytoplasm"/>
    <property type="evidence" value="ECO:0007669"/>
    <property type="project" value="TreeGrafter"/>
</dbReference>
<dbReference type="OrthoDB" id="413572at2759"/>
<dbReference type="AlphaFoldDB" id="A0A8H8DJT6"/>
<accession>A0A8H8DJT6</accession>
<dbReference type="InterPro" id="IPR005946">
    <property type="entry name" value="Rib-P_diPkinase"/>
</dbReference>
<dbReference type="CDD" id="cd06223">
    <property type="entry name" value="PRTases_typeI"/>
    <property type="match status" value="1"/>
</dbReference>
<evidence type="ECO:0000313" key="3">
    <source>
        <dbReference type="EMBL" id="KAG5460941.1"/>
    </source>
</evidence>
<dbReference type="InterPro" id="IPR029057">
    <property type="entry name" value="PRTase-like"/>
</dbReference>
<name>A0A8H8DJT6_9FUNG</name>
<protein>
    <submittedName>
        <fullName evidence="3">Phosphoribosyl synthetase-associated domain-containing protein</fullName>
    </submittedName>
</protein>
<feature type="region of interest" description="Disordered" evidence="2">
    <location>
        <begin position="1"/>
        <end position="52"/>
    </location>
</feature>
<keyword evidence="4" id="KW-1185">Reference proteome</keyword>
<dbReference type="SUPFAM" id="SSF53271">
    <property type="entry name" value="PRTase-like"/>
    <property type="match status" value="1"/>
</dbReference>
<evidence type="ECO:0000313" key="4">
    <source>
        <dbReference type="Proteomes" id="UP000673691"/>
    </source>
</evidence>
<dbReference type="Pfam" id="PF14572">
    <property type="entry name" value="Pribosyl_synth"/>
    <property type="match status" value="1"/>
</dbReference>
<dbReference type="InterPro" id="IPR000836">
    <property type="entry name" value="PRTase_dom"/>
</dbReference>
<dbReference type="GO" id="GO:0000287">
    <property type="term" value="F:magnesium ion binding"/>
    <property type="evidence" value="ECO:0007669"/>
    <property type="project" value="InterPro"/>
</dbReference>
<comment type="caution">
    <text evidence="3">The sequence shown here is derived from an EMBL/GenBank/DDBJ whole genome shotgun (WGS) entry which is preliminary data.</text>
</comment>
<dbReference type="GO" id="GO:0006164">
    <property type="term" value="P:purine nucleotide biosynthetic process"/>
    <property type="evidence" value="ECO:0007669"/>
    <property type="project" value="TreeGrafter"/>
</dbReference>
<dbReference type="Proteomes" id="UP000673691">
    <property type="component" value="Unassembled WGS sequence"/>
</dbReference>
<comment type="similarity">
    <text evidence="1">Belongs to the ribose-phosphate pyrophosphokinase family.</text>
</comment>
<dbReference type="Gene3D" id="3.40.50.2020">
    <property type="match status" value="1"/>
</dbReference>
<dbReference type="GO" id="GO:0005524">
    <property type="term" value="F:ATP binding"/>
    <property type="evidence" value="ECO:0007669"/>
    <property type="project" value="TreeGrafter"/>
</dbReference>
<organism evidence="3 4">
    <name type="scientific">Olpidium bornovanus</name>
    <dbReference type="NCBI Taxonomy" id="278681"/>
    <lineage>
        <taxon>Eukaryota</taxon>
        <taxon>Fungi</taxon>
        <taxon>Fungi incertae sedis</taxon>
        <taxon>Olpidiomycota</taxon>
        <taxon>Olpidiomycotina</taxon>
        <taxon>Olpidiomycetes</taxon>
        <taxon>Olpidiales</taxon>
        <taxon>Olpidiaceae</taxon>
        <taxon>Olpidium</taxon>
    </lineage>
</organism>
<evidence type="ECO:0000256" key="1">
    <source>
        <dbReference type="ARBA" id="ARBA00006478"/>
    </source>
</evidence>
<proteinExistence type="inferred from homology"/>
<reference evidence="3 4" key="1">
    <citation type="journal article" name="Sci. Rep.">
        <title>Genome-scale phylogenetic analyses confirm Olpidium as the closest living zoosporic fungus to the non-flagellated, terrestrial fungi.</title>
        <authorList>
            <person name="Chang Y."/>
            <person name="Rochon D."/>
            <person name="Sekimoto S."/>
            <person name="Wang Y."/>
            <person name="Chovatia M."/>
            <person name="Sandor L."/>
            <person name="Salamov A."/>
            <person name="Grigoriev I.V."/>
            <person name="Stajich J.E."/>
            <person name="Spatafora J.W."/>
        </authorList>
    </citation>
    <scope>NUCLEOTIDE SEQUENCE [LARGE SCALE GENOMIC DNA]</scope>
    <source>
        <strain evidence="3">S191</strain>
    </source>
</reference>
<dbReference type="EMBL" id="JAEFCI010004455">
    <property type="protein sequence ID" value="KAG5460941.1"/>
    <property type="molecule type" value="Genomic_DNA"/>
</dbReference>
<evidence type="ECO:0000256" key="2">
    <source>
        <dbReference type="SAM" id="MobiDB-lite"/>
    </source>
</evidence>
<dbReference type="PANTHER" id="PTHR10210:SF57">
    <property type="entry name" value="RIBOSE-PHOSPHATE DIPHOSPHOKINASE"/>
    <property type="match status" value="1"/>
</dbReference>
<dbReference type="GO" id="GO:0004749">
    <property type="term" value="F:ribose phosphate diphosphokinase activity"/>
    <property type="evidence" value="ECO:0007669"/>
    <property type="project" value="TreeGrafter"/>
</dbReference>
<dbReference type="GO" id="GO:0006015">
    <property type="term" value="P:5-phosphoribose 1-diphosphate biosynthetic process"/>
    <property type="evidence" value="ECO:0007669"/>
    <property type="project" value="TreeGrafter"/>
</dbReference>